<keyword evidence="6 7" id="KW-0030">Aminoacyl-tRNA synthetase</keyword>
<evidence type="ECO:0000256" key="3">
    <source>
        <dbReference type="ARBA" id="ARBA00022741"/>
    </source>
</evidence>
<gene>
    <name evidence="7" type="primary">gltX</name>
    <name evidence="10" type="ORF">A2774_00100</name>
</gene>
<evidence type="ECO:0000259" key="8">
    <source>
        <dbReference type="Pfam" id="PF00749"/>
    </source>
</evidence>
<dbReference type="Gene3D" id="1.10.10.350">
    <property type="match status" value="1"/>
</dbReference>
<comment type="subunit">
    <text evidence="7">Monomer.</text>
</comment>
<evidence type="ECO:0000256" key="6">
    <source>
        <dbReference type="ARBA" id="ARBA00023146"/>
    </source>
</evidence>
<evidence type="ECO:0000256" key="2">
    <source>
        <dbReference type="ARBA" id="ARBA00022598"/>
    </source>
</evidence>
<dbReference type="Pfam" id="PF00749">
    <property type="entry name" value="tRNA-synt_1c"/>
    <property type="match status" value="1"/>
</dbReference>
<feature type="binding site" evidence="7">
    <location>
        <position position="255"/>
    </location>
    <ligand>
        <name>ATP</name>
        <dbReference type="ChEBI" id="CHEBI:30616"/>
    </ligand>
</feature>
<keyword evidence="3 7" id="KW-0547">Nucleotide-binding</keyword>
<dbReference type="InterPro" id="IPR004527">
    <property type="entry name" value="Glu-tRNA-ligase_bac/mito"/>
</dbReference>
<comment type="catalytic activity">
    <reaction evidence="7">
        <text>tRNA(Glu) + L-glutamate + ATP = L-glutamyl-tRNA(Glu) + AMP + diphosphate</text>
        <dbReference type="Rhea" id="RHEA:23540"/>
        <dbReference type="Rhea" id="RHEA-COMP:9663"/>
        <dbReference type="Rhea" id="RHEA-COMP:9680"/>
        <dbReference type="ChEBI" id="CHEBI:29985"/>
        <dbReference type="ChEBI" id="CHEBI:30616"/>
        <dbReference type="ChEBI" id="CHEBI:33019"/>
        <dbReference type="ChEBI" id="CHEBI:78442"/>
        <dbReference type="ChEBI" id="CHEBI:78520"/>
        <dbReference type="ChEBI" id="CHEBI:456215"/>
        <dbReference type="EC" id="6.1.1.17"/>
    </reaction>
</comment>
<protein>
    <recommendedName>
        <fullName evidence="7">Glutamate--tRNA ligase</fullName>
        <ecNumber evidence="7">6.1.1.17</ecNumber>
    </recommendedName>
    <alternativeName>
        <fullName evidence="7">Glutamyl-tRNA synthetase</fullName>
        <shortName evidence="7">GluRS</shortName>
    </alternativeName>
</protein>
<keyword evidence="2 7" id="KW-0436">Ligase</keyword>
<proteinExistence type="inferred from homology"/>
<evidence type="ECO:0000256" key="7">
    <source>
        <dbReference type="HAMAP-Rule" id="MF_00022"/>
    </source>
</evidence>
<dbReference type="GO" id="GO:0008270">
    <property type="term" value="F:zinc ion binding"/>
    <property type="evidence" value="ECO:0007669"/>
    <property type="project" value="InterPro"/>
</dbReference>
<evidence type="ECO:0000256" key="1">
    <source>
        <dbReference type="ARBA" id="ARBA00007894"/>
    </source>
</evidence>
<dbReference type="Pfam" id="PF19269">
    <property type="entry name" value="Anticodon_2"/>
    <property type="match status" value="1"/>
</dbReference>
<dbReference type="InterPro" id="IPR049940">
    <property type="entry name" value="GluQ/Sye"/>
</dbReference>
<dbReference type="InterPro" id="IPR014729">
    <property type="entry name" value="Rossmann-like_a/b/a_fold"/>
</dbReference>
<dbReference type="Proteomes" id="UP000177208">
    <property type="component" value="Unassembled WGS sequence"/>
</dbReference>
<dbReference type="InterPro" id="IPR020058">
    <property type="entry name" value="Glu/Gln-tRNA-synth_Ib_cat-dom"/>
</dbReference>
<feature type="domain" description="Glutamyl/glutaminyl-tRNA synthetase class Ib catalytic" evidence="8">
    <location>
        <begin position="4"/>
        <end position="321"/>
    </location>
</feature>
<keyword evidence="5 7" id="KW-0648">Protein biosynthesis</keyword>
<keyword evidence="7" id="KW-0963">Cytoplasm</keyword>
<dbReference type="PANTHER" id="PTHR43311">
    <property type="entry name" value="GLUTAMATE--TRNA LIGASE"/>
    <property type="match status" value="1"/>
</dbReference>
<dbReference type="InterPro" id="IPR001412">
    <property type="entry name" value="aa-tRNA-synth_I_CS"/>
</dbReference>
<comment type="similarity">
    <text evidence="1 7">Belongs to the class-I aminoacyl-tRNA synthetase family. Glutamate--tRNA ligase type 1 subfamily.</text>
</comment>
<dbReference type="GO" id="GO:0005829">
    <property type="term" value="C:cytosol"/>
    <property type="evidence" value="ECO:0007669"/>
    <property type="project" value="TreeGrafter"/>
</dbReference>
<dbReference type="InterPro" id="IPR033910">
    <property type="entry name" value="GluRS_core"/>
</dbReference>
<dbReference type="InterPro" id="IPR000924">
    <property type="entry name" value="Glu/Gln-tRNA-synth"/>
</dbReference>
<dbReference type="HAMAP" id="MF_00022">
    <property type="entry name" value="Glu_tRNA_synth_type1"/>
    <property type="match status" value="1"/>
</dbReference>
<name>A0A1F7GCR2_9BACT</name>
<dbReference type="GO" id="GO:0005524">
    <property type="term" value="F:ATP binding"/>
    <property type="evidence" value="ECO:0007669"/>
    <property type="project" value="UniProtKB-UniRule"/>
</dbReference>
<dbReference type="PRINTS" id="PR00987">
    <property type="entry name" value="TRNASYNTHGLU"/>
</dbReference>
<sequence>MYFMVRTRIAPSPTGEDIHIGNLYTALVNWVWAKKNKGKFIVRIEDTDRTRLVKDSEKKILRTLKDFGLNYDEGPDVAGKFEPYRQSERLPLYLKFAEQLVKKKAAYYCICSKERLDEIRLLQQKQKQIPKYDKYCWTRQKEVNEKIKKGNPYVIRLNVPPAREIIFQDLIRGEIKVVSDNLDDQVLLKSDGFPTYHLGVVVDDYLMKISHIIRAEEWLSSTPKHILLYEAFAWEPPIFAHVPILRNPDRSKLSKRKNPVWASWYLKEGYLPEAVLNYLALMGWSHPKQKEIFTLEELIKVFDLKDVKSVGPAFDPVKLEWMNGMYIRQTQNSKLKIQIYEFYDRKYPKELIGKTIPLVRERMKKLSDYLFLCEFFFKKPEKYLPAGTLAKAGDIDLSSKKELIKKIHNSLQKVTVWHADKIGDAMQNVATEEKVKFGEFFMILRVAITGKKISPPLNESMEILGKEECLKRLATASS</sequence>
<dbReference type="InterPro" id="IPR045462">
    <property type="entry name" value="aa-tRNA-synth_I_cd-bd"/>
</dbReference>
<accession>A0A1F7GCR2</accession>
<dbReference type="SUPFAM" id="SSF52374">
    <property type="entry name" value="Nucleotidylyl transferase"/>
    <property type="match status" value="1"/>
</dbReference>
<dbReference type="PANTHER" id="PTHR43311:SF2">
    <property type="entry name" value="GLUTAMATE--TRNA LIGASE, MITOCHONDRIAL-RELATED"/>
    <property type="match status" value="1"/>
</dbReference>
<dbReference type="EC" id="6.1.1.17" evidence="7"/>
<comment type="subcellular location">
    <subcellularLocation>
        <location evidence="7">Cytoplasm</location>
    </subcellularLocation>
</comment>
<dbReference type="SUPFAM" id="SSF48163">
    <property type="entry name" value="An anticodon-binding domain of class I aminoacyl-tRNA synthetases"/>
    <property type="match status" value="1"/>
</dbReference>
<dbReference type="FunFam" id="3.40.50.620:FF:000045">
    <property type="entry name" value="Glutamate--tRNA ligase, mitochondrial"/>
    <property type="match status" value="1"/>
</dbReference>
<evidence type="ECO:0000256" key="5">
    <source>
        <dbReference type="ARBA" id="ARBA00022917"/>
    </source>
</evidence>
<feature type="domain" description="Aminoacyl-tRNA synthetase class I anticodon-binding" evidence="9">
    <location>
        <begin position="348"/>
        <end position="476"/>
    </location>
</feature>
<evidence type="ECO:0000313" key="11">
    <source>
        <dbReference type="Proteomes" id="UP000177208"/>
    </source>
</evidence>
<dbReference type="InterPro" id="IPR008925">
    <property type="entry name" value="aa_tRNA-synth_I_cd-bd_sf"/>
</dbReference>
<reference evidence="10 11" key="1">
    <citation type="journal article" date="2016" name="Nat. Commun.">
        <title>Thousands of microbial genomes shed light on interconnected biogeochemical processes in an aquifer system.</title>
        <authorList>
            <person name="Anantharaman K."/>
            <person name="Brown C.T."/>
            <person name="Hug L.A."/>
            <person name="Sharon I."/>
            <person name="Castelle C.J."/>
            <person name="Probst A.J."/>
            <person name="Thomas B.C."/>
            <person name="Singh A."/>
            <person name="Wilkins M.J."/>
            <person name="Karaoz U."/>
            <person name="Brodie E.L."/>
            <person name="Williams K.H."/>
            <person name="Hubbard S.S."/>
            <person name="Banfield J.F."/>
        </authorList>
    </citation>
    <scope>NUCLEOTIDE SEQUENCE [LARGE SCALE GENOMIC DNA]</scope>
</reference>
<dbReference type="GO" id="GO:0000049">
    <property type="term" value="F:tRNA binding"/>
    <property type="evidence" value="ECO:0007669"/>
    <property type="project" value="InterPro"/>
</dbReference>
<dbReference type="CDD" id="cd00808">
    <property type="entry name" value="GluRS_core"/>
    <property type="match status" value="1"/>
</dbReference>
<comment type="caution">
    <text evidence="10">The sequence shown here is derived from an EMBL/GenBank/DDBJ whole genome shotgun (WGS) entry which is preliminary data.</text>
</comment>
<dbReference type="NCBIfam" id="TIGR00464">
    <property type="entry name" value="gltX_bact"/>
    <property type="match status" value="1"/>
</dbReference>
<dbReference type="AlphaFoldDB" id="A0A1F7GCR2"/>
<comment type="caution">
    <text evidence="7">Lacks conserved residue(s) required for the propagation of feature annotation.</text>
</comment>
<dbReference type="EMBL" id="MFZG01000019">
    <property type="protein sequence ID" value="OGK16688.1"/>
    <property type="molecule type" value="Genomic_DNA"/>
</dbReference>
<organism evidence="10 11">
    <name type="scientific">Candidatus Roizmanbacteria bacterium RIFCSPHIGHO2_01_FULL_39_12c</name>
    <dbReference type="NCBI Taxonomy" id="1802031"/>
    <lineage>
        <taxon>Bacteria</taxon>
        <taxon>Candidatus Roizmaniibacteriota</taxon>
    </lineage>
</organism>
<dbReference type="Gene3D" id="3.40.50.620">
    <property type="entry name" value="HUPs"/>
    <property type="match status" value="1"/>
</dbReference>
<comment type="function">
    <text evidence="7">Catalyzes the attachment of glutamate to tRNA(Glu) in a two-step reaction: glutamate is first activated by ATP to form Glu-AMP and then transferred to the acceptor end of tRNA(Glu).</text>
</comment>
<dbReference type="InterPro" id="IPR020751">
    <property type="entry name" value="aa-tRNA-synth_I_codon-bd_sub2"/>
</dbReference>
<dbReference type="GO" id="GO:0006424">
    <property type="term" value="P:glutamyl-tRNA aminoacylation"/>
    <property type="evidence" value="ECO:0007669"/>
    <property type="project" value="UniProtKB-UniRule"/>
</dbReference>
<evidence type="ECO:0000259" key="9">
    <source>
        <dbReference type="Pfam" id="PF19269"/>
    </source>
</evidence>
<evidence type="ECO:0000313" key="10">
    <source>
        <dbReference type="EMBL" id="OGK16688.1"/>
    </source>
</evidence>
<feature type="short sequence motif" description="'KMSKS' region" evidence="7">
    <location>
        <begin position="252"/>
        <end position="256"/>
    </location>
</feature>
<dbReference type="GO" id="GO:0004818">
    <property type="term" value="F:glutamate-tRNA ligase activity"/>
    <property type="evidence" value="ECO:0007669"/>
    <property type="project" value="UniProtKB-UniRule"/>
</dbReference>
<keyword evidence="4 7" id="KW-0067">ATP-binding</keyword>
<evidence type="ECO:0000256" key="4">
    <source>
        <dbReference type="ARBA" id="ARBA00022840"/>
    </source>
</evidence>
<dbReference type="PROSITE" id="PS00178">
    <property type="entry name" value="AA_TRNA_LIGASE_I"/>
    <property type="match status" value="1"/>
</dbReference>